<dbReference type="HOGENOM" id="CLU_1889830_0_0_1"/>
<organism evidence="3 4">
    <name type="scientific">Phaeodactylum tricornutum (strain CCAP 1055/1)</name>
    <dbReference type="NCBI Taxonomy" id="556484"/>
    <lineage>
        <taxon>Eukaryota</taxon>
        <taxon>Sar</taxon>
        <taxon>Stramenopiles</taxon>
        <taxon>Ochrophyta</taxon>
        <taxon>Bacillariophyta</taxon>
        <taxon>Bacillariophyceae</taxon>
        <taxon>Bacillariophycidae</taxon>
        <taxon>Naviculales</taxon>
        <taxon>Phaeodactylaceae</taxon>
        <taxon>Phaeodactylum</taxon>
    </lineage>
</organism>
<dbReference type="RefSeq" id="XP_002177208.1">
    <property type="nucleotide sequence ID" value="XM_002177172.1"/>
</dbReference>
<dbReference type="Gene3D" id="1.10.238.10">
    <property type="entry name" value="EF-hand"/>
    <property type="match status" value="1"/>
</dbReference>
<dbReference type="OrthoDB" id="43634at2759"/>
<dbReference type="PROSITE" id="PS50222">
    <property type="entry name" value="EF_HAND_2"/>
    <property type="match status" value="1"/>
</dbReference>
<reference evidence="4" key="2">
    <citation type="submission" date="2008-08" db="EMBL/GenBank/DDBJ databases">
        <authorList>
            <consortium name="Diatom Consortium"/>
            <person name="Grigoriev I."/>
            <person name="Grimwood J."/>
            <person name="Kuo A."/>
            <person name="Otillar R.P."/>
            <person name="Salamov A."/>
            <person name="Detter J.C."/>
            <person name="Lindquist E."/>
            <person name="Shapiro H."/>
            <person name="Lucas S."/>
            <person name="Glavina del Rio T."/>
            <person name="Pitluck S."/>
            <person name="Rokhsar D."/>
            <person name="Bowler C."/>
        </authorList>
    </citation>
    <scope>GENOME REANNOTATION</scope>
    <source>
        <strain evidence="4">CCAP 1055/1</strain>
    </source>
</reference>
<feature type="domain" description="EF-hand" evidence="2">
    <location>
        <begin position="94"/>
        <end position="129"/>
    </location>
</feature>
<dbReference type="KEGG" id="pti:PHATRDRAFT_31831"/>
<evidence type="ECO:0000313" key="3">
    <source>
        <dbReference type="EMBL" id="EEC51671.1"/>
    </source>
</evidence>
<protein>
    <submittedName>
        <fullName evidence="3">Centrin-like protein</fullName>
    </submittedName>
</protein>
<dbReference type="GO" id="GO:0005509">
    <property type="term" value="F:calcium ion binding"/>
    <property type="evidence" value="ECO:0007669"/>
    <property type="project" value="InterPro"/>
</dbReference>
<feature type="compositionally biased region" description="Pro residues" evidence="1">
    <location>
        <begin position="17"/>
        <end position="27"/>
    </location>
</feature>
<dbReference type="InParanoid" id="B7FPG8"/>
<keyword evidence="4" id="KW-1185">Reference proteome</keyword>
<accession>B7FPG8</accession>
<name>B7FPG8_PHATC</name>
<dbReference type="AlphaFoldDB" id="B7FPG8"/>
<feature type="region of interest" description="Disordered" evidence="1">
    <location>
        <begin position="1"/>
        <end position="27"/>
    </location>
</feature>
<dbReference type="PaxDb" id="2850-Phatr31831"/>
<gene>
    <name evidence="3" type="ORF">PHATRDRAFT_31831</name>
</gene>
<dbReference type="Proteomes" id="UP000000759">
    <property type="component" value="Chromosome 1"/>
</dbReference>
<reference evidence="3 4" key="1">
    <citation type="journal article" date="2008" name="Nature">
        <title>The Phaeodactylum genome reveals the evolutionary history of diatom genomes.</title>
        <authorList>
            <person name="Bowler C."/>
            <person name="Allen A.E."/>
            <person name="Badger J.H."/>
            <person name="Grimwood J."/>
            <person name="Jabbari K."/>
            <person name="Kuo A."/>
            <person name="Maheswari U."/>
            <person name="Martens C."/>
            <person name="Maumus F."/>
            <person name="Otillar R.P."/>
            <person name="Rayko E."/>
            <person name="Salamov A."/>
            <person name="Vandepoele K."/>
            <person name="Beszteri B."/>
            <person name="Gruber A."/>
            <person name="Heijde M."/>
            <person name="Katinka M."/>
            <person name="Mock T."/>
            <person name="Valentin K."/>
            <person name="Verret F."/>
            <person name="Berges J.A."/>
            <person name="Brownlee C."/>
            <person name="Cadoret J.P."/>
            <person name="Chiovitti A."/>
            <person name="Choi C.J."/>
            <person name="Coesel S."/>
            <person name="De Martino A."/>
            <person name="Detter J.C."/>
            <person name="Durkin C."/>
            <person name="Falciatore A."/>
            <person name="Fournet J."/>
            <person name="Haruta M."/>
            <person name="Huysman M.J."/>
            <person name="Jenkins B.D."/>
            <person name="Jiroutova K."/>
            <person name="Jorgensen R.E."/>
            <person name="Joubert Y."/>
            <person name="Kaplan A."/>
            <person name="Kroger N."/>
            <person name="Kroth P.G."/>
            <person name="La Roche J."/>
            <person name="Lindquist E."/>
            <person name="Lommer M."/>
            <person name="Martin-Jezequel V."/>
            <person name="Lopez P.J."/>
            <person name="Lucas S."/>
            <person name="Mangogna M."/>
            <person name="McGinnis K."/>
            <person name="Medlin L.K."/>
            <person name="Montsant A."/>
            <person name="Oudot-Le Secq M.P."/>
            <person name="Napoli C."/>
            <person name="Obornik M."/>
            <person name="Parker M.S."/>
            <person name="Petit J.L."/>
            <person name="Porcel B.M."/>
            <person name="Poulsen N."/>
            <person name="Robison M."/>
            <person name="Rychlewski L."/>
            <person name="Rynearson T.A."/>
            <person name="Schmutz J."/>
            <person name="Shapiro H."/>
            <person name="Siaut M."/>
            <person name="Stanley M."/>
            <person name="Sussman M.R."/>
            <person name="Taylor A.R."/>
            <person name="Vardi A."/>
            <person name="von Dassow P."/>
            <person name="Vyverman W."/>
            <person name="Willis A."/>
            <person name="Wyrwicz L.S."/>
            <person name="Rokhsar D.S."/>
            <person name="Weissenbach J."/>
            <person name="Armbrust E.V."/>
            <person name="Green B.R."/>
            <person name="Van de Peer Y."/>
            <person name="Grigoriev I.V."/>
        </authorList>
    </citation>
    <scope>NUCLEOTIDE SEQUENCE [LARGE SCALE GENOMIC DNA]</scope>
    <source>
        <strain evidence="3 4">CCAP 1055/1</strain>
    </source>
</reference>
<dbReference type="InterPro" id="IPR011992">
    <property type="entry name" value="EF-hand-dom_pair"/>
</dbReference>
<dbReference type="Pfam" id="PF13499">
    <property type="entry name" value="EF-hand_7"/>
    <property type="match status" value="1"/>
</dbReference>
<evidence type="ECO:0000313" key="4">
    <source>
        <dbReference type="Proteomes" id="UP000000759"/>
    </source>
</evidence>
<evidence type="ECO:0000259" key="2">
    <source>
        <dbReference type="PROSITE" id="PS50222"/>
    </source>
</evidence>
<dbReference type="EMBL" id="CM000605">
    <property type="protein sequence ID" value="EEC51671.1"/>
    <property type="molecule type" value="Genomic_DNA"/>
</dbReference>
<proteinExistence type="predicted"/>
<feature type="compositionally biased region" description="Basic residues" evidence="1">
    <location>
        <begin position="1"/>
        <end position="12"/>
    </location>
</feature>
<dbReference type="SUPFAM" id="SSF47473">
    <property type="entry name" value="EF-hand"/>
    <property type="match status" value="1"/>
</dbReference>
<dbReference type="GeneID" id="7196141"/>
<evidence type="ECO:0000256" key="1">
    <source>
        <dbReference type="SAM" id="MobiDB-lite"/>
    </source>
</evidence>
<dbReference type="InterPro" id="IPR002048">
    <property type="entry name" value="EF_hand_dom"/>
</dbReference>
<sequence>MPPKQRTRKRARTAIPAAPPADVPPPVRQAMNALFADTDFSKDKEENVTWIKTNLRNKLELCAVTTSDVRSCWAESDTETTKGNLEALTVAAWNQQSRAERAFDLLDEAGKGMIVLEDLERVAAEFLGDSVTRDDLEEMIREVDSTGDGLLNRTSICRLAREINL</sequence>